<protein>
    <submittedName>
        <fullName evidence="1">Uncharacterized protein</fullName>
    </submittedName>
</protein>
<evidence type="ECO:0000313" key="1">
    <source>
        <dbReference type="EMBL" id="KAE8544807.1"/>
    </source>
</evidence>
<gene>
    <name evidence="1" type="ORF">F6453_2846</name>
</gene>
<dbReference type="Proteomes" id="UP000469950">
    <property type="component" value="Unassembled WGS sequence"/>
</dbReference>
<name>A0A833N8X7_MARNT</name>
<comment type="caution">
    <text evidence="1">The sequence shown here is derived from an EMBL/GenBank/DDBJ whole genome shotgun (WGS) entry which is preliminary data.</text>
</comment>
<accession>A0A833N8X7</accession>
<evidence type="ECO:0000313" key="2">
    <source>
        <dbReference type="Proteomes" id="UP000469950"/>
    </source>
</evidence>
<sequence length="41" mass="4608">MWGGVAVSELLGITVIYRELSHSEFKRCLKQGWLKDLMVGG</sequence>
<proteinExistence type="predicted"/>
<reference evidence="1 2" key="1">
    <citation type="submission" date="2019-10" db="EMBL/GenBank/DDBJ databases">
        <title>Draft genome sequence of Marinobacter hydrocarbonoclasticus NCT7M from the microbiome of the marine copepod.</title>
        <authorList>
            <person name="Nuttall R."/>
            <person name="Sharma G."/>
            <person name="Moisander P."/>
        </authorList>
    </citation>
    <scope>NUCLEOTIDE SEQUENCE [LARGE SCALE GENOMIC DNA]</scope>
    <source>
        <strain evidence="1 2">NCT7M</strain>
    </source>
</reference>
<dbReference type="EMBL" id="WBMP01000013">
    <property type="protein sequence ID" value="KAE8544807.1"/>
    <property type="molecule type" value="Genomic_DNA"/>
</dbReference>
<dbReference type="AlphaFoldDB" id="A0A833N8X7"/>
<organism evidence="1 2">
    <name type="scientific">Marinobacter nauticus</name>
    <name type="common">Marinobacter hydrocarbonoclasticus</name>
    <name type="synonym">Marinobacter aquaeolei</name>
    <dbReference type="NCBI Taxonomy" id="2743"/>
    <lineage>
        <taxon>Bacteria</taxon>
        <taxon>Pseudomonadati</taxon>
        <taxon>Pseudomonadota</taxon>
        <taxon>Gammaproteobacteria</taxon>
        <taxon>Pseudomonadales</taxon>
        <taxon>Marinobacteraceae</taxon>
        <taxon>Marinobacter</taxon>
    </lineage>
</organism>